<feature type="compositionally biased region" description="Polar residues" evidence="6">
    <location>
        <begin position="118"/>
        <end position="127"/>
    </location>
</feature>
<evidence type="ECO:0000313" key="9">
    <source>
        <dbReference type="Proteomes" id="UP000076643"/>
    </source>
</evidence>
<feature type="compositionally biased region" description="Acidic residues" evidence="6">
    <location>
        <begin position="141"/>
        <end position="154"/>
    </location>
</feature>
<keyword evidence="9" id="KW-1185">Reference proteome</keyword>
<evidence type="ECO:0000256" key="4">
    <source>
        <dbReference type="ARBA" id="ARBA00023136"/>
    </source>
</evidence>
<comment type="similarity">
    <text evidence="2">Belongs to the MipA/OmpV family.</text>
</comment>
<keyword evidence="4" id="KW-0472">Membrane</keyword>
<dbReference type="GO" id="GO:0009252">
    <property type="term" value="P:peptidoglycan biosynthetic process"/>
    <property type="evidence" value="ECO:0007669"/>
    <property type="project" value="TreeGrafter"/>
</dbReference>
<sequence>MKYFFFLLPIYMLLLSPSSFASCQSEDEQCVEVGQWELAVAVGAGVITNPVRGGDNVPLVVLPYISYYGDKFFVDNTSIGYTFIEKPQYDLSFVTQLNTERAYFERFHPSNILVSNSFTQEAGTPSNPVIDPHPDPGVDSDSPDDKDGDNDNADPDDKQTKKLISIDDIAKRDWALDSGFLIHWYFEEYGKLSVLWLHDITGTYRGHNGRIDYSYNVPIGMHNLARLKLKVGAEYKDKNLVDYYYGISPLDTESEYHLYTGKATVNPFVSIAFNYRLNQDWQIKFSAKQTWLGSGITNSPLIDKKYTSNVFIGGLYEF</sequence>
<feature type="chain" id="PRO_5007880487" description="Structural protein MipA" evidence="7">
    <location>
        <begin position="22"/>
        <end position="318"/>
    </location>
</feature>
<reference evidence="8 9" key="1">
    <citation type="submission" date="2013-07" db="EMBL/GenBank/DDBJ databases">
        <title>Comparative Genomic and Metabolomic Analysis of Twelve Strains of Pseudoalteromonas luteoviolacea.</title>
        <authorList>
            <person name="Vynne N.G."/>
            <person name="Mansson M."/>
            <person name="Gram L."/>
        </authorList>
    </citation>
    <scope>NUCLEOTIDE SEQUENCE [LARGE SCALE GENOMIC DNA]</scope>
    <source>
        <strain evidence="8 9">DSM 6061</strain>
    </source>
</reference>
<dbReference type="AlphaFoldDB" id="A0A166UAU2"/>
<protein>
    <recommendedName>
        <fullName evidence="10">Structural protein MipA</fullName>
    </recommendedName>
</protein>
<name>A0A166UAU2_9GAMM</name>
<gene>
    <name evidence="8" type="ORF">N475_05450</name>
</gene>
<dbReference type="PATRIC" id="fig|1365250.3.peg.5141"/>
<dbReference type="PANTHER" id="PTHR38776">
    <property type="entry name" value="MLTA-INTERACTING PROTEIN-RELATED"/>
    <property type="match status" value="1"/>
</dbReference>
<comment type="caution">
    <text evidence="8">The sequence shown here is derived from an EMBL/GenBank/DDBJ whole genome shotgun (WGS) entry which is preliminary data.</text>
</comment>
<dbReference type="GO" id="GO:0009279">
    <property type="term" value="C:cell outer membrane"/>
    <property type="evidence" value="ECO:0007669"/>
    <property type="project" value="UniProtKB-SubCell"/>
</dbReference>
<evidence type="ECO:0000256" key="6">
    <source>
        <dbReference type="SAM" id="MobiDB-lite"/>
    </source>
</evidence>
<dbReference type="Pfam" id="PF06629">
    <property type="entry name" value="MipA"/>
    <property type="match status" value="1"/>
</dbReference>
<dbReference type="RefSeq" id="WP_063357487.1">
    <property type="nucleotide sequence ID" value="NZ_AQHB01000049.1"/>
</dbReference>
<dbReference type="PANTHER" id="PTHR38776:SF1">
    <property type="entry name" value="MLTA-INTERACTING PROTEIN-RELATED"/>
    <property type="match status" value="1"/>
</dbReference>
<evidence type="ECO:0000256" key="2">
    <source>
        <dbReference type="ARBA" id="ARBA00005722"/>
    </source>
</evidence>
<feature type="region of interest" description="Disordered" evidence="6">
    <location>
        <begin position="118"/>
        <end position="160"/>
    </location>
</feature>
<keyword evidence="5" id="KW-0998">Cell outer membrane</keyword>
<dbReference type="GeneID" id="57360437"/>
<organism evidence="8 9">
    <name type="scientific">Pseudoalteromonas luteoviolacea DSM 6061</name>
    <dbReference type="NCBI Taxonomy" id="1365250"/>
    <lineage>
        <taxon>Bacteria</taxon>
        <taxon>Pseudomonadati</taxon>
        <taxon>Pseudomonadota</taxon>
        <taxon>Gammaproteobacteria</taxon>
        <taxon>Alteromonadales</taxon>
        <taxon>Pseudoalteromonadaceae</taxon>
        <taxon>Pseudoalteromonas</taxon>
    </lineage>
</organism>
<evidence type="ECO:0000256" key="3">
    <source>
        <dbReference type="ARBA" id="ARBA00022729"/>
    </source>
</evidence>
<evidence type="ECO:0008006" key="10">
    <source>
        <dbReference type="Google" id="ProtNLM"/>
    </source>
</evidence>
<proteinExistence type="inferred from homology"/>
<dbReference type="InterPro" id="IPR010583">
    <property type="entry name" value="MipA"/>
</dbReference>
<dbReference type="Proteomes" id="UP000076643">
    <property type="component" value="Unassembled WGS sequence"/>
</dbReference>
<dbReference type="PROSITE" id="PS51257">
    <property type="entry name" value="PROKAR_LIPOPROTEIN"/>
    <property type="match status" value="1"/>
</dbReference>
<evidence type="ECO:0000256" key="5">
    <source>
        <dbReference type="ARBA" id="ARBA00023237"/>
    </source>
</evidence>
<evidence type="ECO:0000256" key="7">
    <source>
        <dbReference type="SAM" id="SignalP"/>
    </source>
</evidence>
<comment type="subcellular location">
    <subcellularLocation>
        <location evidence="1">Cell outer membrane</location>
    </subcellularLocation>
</comment>
<evidence type="ECO:0000313" key="8">
    <source>
        <dbReference type="EMBL" id="KZN29744.1"/>
    </source>
</evidence>
<feature type="signal peptide" evidence="7">
    <location>
        <begin position="1"/>
        <end position="21"/>
    </location>
</feature>
<evidence type="ECO:0000256" key="1">
    <source>
        <dbReference type="ARBA" id="ARBA00004442"/>
    </source>
</evidence>
<dbReference type="EMBL" id="AUYB01000158">
    <property type="protein sequence ID" value="KZN29744.1"/>
    <property type="molecule type" value="Genomic_DNA"/>
</dbReference>
<keyword evidence="3 7" id="KW-0732">Signal</keyword>
<accession>A0A166UAU2</accession>